<dbReference type="InterPro" id="IPR005184">
    <property type="entry name" value="DUF306_Meta_HslJ"/>
</dbReference>
<dbReference type="Proteomes" id="UP001597525">
    <property type="component" value="Unassembled WGS sequence"/>
</dbReference>
<evidence type="ECO:0000313" key="4">
    <source>
        <dbReference type="Proteomes" id="UP001597525"/>
    </source>
</evidence>
<reference evidence="4" key="1">
    <citation type="journal article" date="2019" name="Int. J. Syst. Evol. Microbiol.">
        <title>The Global Catalogue of Microorganisms (GCM) 10K type strain sequencing project: providing services to taxonomists for standard genome sequencing and annotation.</title>
        <authorList>
            <consortium name="The Broad Institute Genomics Platform"/>
            <consortium name="The Broad Institute Genome Sequencing Center for Infectious Disease"/>
            <person name="Wu L."/>
            <person name="Ma J."/>
        </authorList>
    </citation>
    <scope>NUCLEOTIDE SEQUENCE [LARGE SCALE GENOMIC DNA]</scope>
    <source>
        <strain evidence="4">KCTC 22814</strain>
    </source>
</reference>
<dbReference type="PROSITE" id="PS51257">
    <property type="entry name" value="PROKAR_LIPOPROTEIN"/>
    <property type="match status" value="1"/>
</dbReference>
<dbReference type="PANTHER" id="PTHR35535">
    <property type="entry name" value="HEAT SHOCK PROTEIN HSLJ"/>
    <property type="match status" value="1"/>
</dbReference>
<dbReference type="EMBL" id="JBHUPB010000007">
    <property type="protein sequence ID" value="MFD2967662.1"/>
    <property type="molecule type" value="Genomic_DNA"/>
</dbReference>
<gene>
    <name evidence="3" type="ORF">ACFS7Y_09700</name>
</gene>
<evidence type="ECO:0000313" key="3">
    <source>
        <dbReference type="EMBL" id="MFD2967662.1"/>
    </source>
</evidence>
<evidence type="ECO:0000256" key="1">
    <source>
        <dbReference type="SAM" id="SignalP"/>
    </source>
</evidence>
<dbReference type="Pfam" id="PF03724">
    <property type="entry name" value="META"/>
    <property type="match status" value="2"/>
</dbReference>
<dbReference type="RefSeq" id="WP_320182941.1">
    <property type="nucleotide sequence ID" value="NZ_CP138332.1"/>
</dbReference>
<dbReference type="InterPro" id="IPR038670">
    <property type="entry name" value="HslJ-like_sf"/>
</dbReference>
<comment type="caution">
    <text evidence="3">The sequence shown here is derived from an EMBL/GenBank/DDBJ whole genome shotgun (WGS) entry which is preliminary data.</text>
</comment>
<evidence type="ECO:0000259" key="2">
    <source>
        <dbReference type="Pfam" id="PF03724"/>
    </source>
</evidence>
<keyword evidence="1" id="KW-0732">Signal</keyword>
<keyword evidence="4" id="KW-1185">Reference proteome</keyword>
<accession>A0ABW6BEE0</accession>
<organism evidence="3 4">
    <name type="scientific">Sphingobacterium bambusae</name>
    <dbReference type="NCBI Taxonomy" id="662858"/>
    <lineage>
        <taxon>Bacteria</taxon>
        <taxon>Pseudomonadati</taxon>
        <taxon>Bacteroidota</taxon>
        <taxon>Sphingobacteriia</taxon>
        <taxon>Sphingobacteriales</taxon>
        <taxon>Sphingobacteriaceae</taxon>
        <taxon>Sphingobacterium</taxon>
    </lineage>
</organism>
<name>A0ABW6BEE0_9SPHI</name>
<protein>
    <submittedName>
        <fullName evidence="3">META domain-containing protein</fullName>
    </submittedName>
</protein>
<dbReference type="PANTHER" id="PTHR35535:SF2">
    <property type="entry name" value="DUF306 DOMAIN-CONTAINING PROTEIN"/>
    <property type="match status" value="1"/>
</dbReference>
<dbReference type="InterPro" id="IPR053147">
    <property type="entry name" value="Hsp_HslJ-like"/>
</dbReference>
<feature type="chain" id="PRO_5047266876" evidence="1">
    <location>
        <begin position="23"/>
        <end position="262"/>
    </location>
</feature>
<sequence>MRFSNVVVFAAMVVLVSVAGCAARRSGVKVSSAESGLIGPRWQLVELNGKPVPATVNGKMPYLEFSEEGNRYGSTGGCNGVGGEYELSENNGIKFGKGMSTMMYCDDMSIENGLKQLFEQVDSYRIAEGSLTLSKGKGAALAKFVALKDQSAGMAGTWELDYVMEPGVSFESLYADRKPTINFDTSTKKVNGNSSCNNFSGTFSLDGNDIHFGPLMSTKMGCPGNGEQVFFKNLEKVNHVDVQEDVLTMIMGDIVVMRWKRK</sequence>
<feature type="signal peptide" evidence="1">
    <location>
        <begin position="1"/>
        <end position="22"/>
    </location>
</feature>
<feature type="domain" description="DUF306" evidence="2">
    <location>
        <begin position="36"/>
        <end position="144"/>
    </location>
</feature>
<dbReference type="Gene3D" id="2.40.128.270">
    <property type="match status" value="2"/>
</dbReference>
<feature type="domain" description="DUF306" evidence="2">
    <location>
        <begin position="156"/>
        <end position="253"/>
    </location>
</feature>
<proteinExistence type="predicted"/>